<dbReference type="PROSITE" id="PS51353">
    <property type="entry name" value="ARSC"/>
    <property type="match status" value="1"/>
</dbReference>
<dbReference type="NCBIfam" id="TIGR00014">
    <property type="entry name" value="arsC"/>
    <property type="match status" value="1"/>
</dbReference>
<evidence type="ECO:0000256" key="2">
    <source>
        <dbReference type="ARBA" id="ARBA00023002"/>
    </source>
</evidence>
<keyword evidence="2 4" id="KW-0560">Oxidoreductase</keyword>
<evidence type="ECO:0000313" key="4">
    <source>
        <dbReference type="EMBL" id="MCZ4244242.1"/>
    </source>
</evidence>
<keyword evidence="5" id="KW-1185">Reference proteome</keyword>
<dbReference type="GO" id="GO:0008794">
    <property type="term" value="F:arsenate reductase (glutaredoxin) activity"/>
    <property type="evidence" value="ECO:0007669"/>
    <property type="project" value="UniProtKB-EC"/>
</dbReference>
<dbReference type="CDD" id="cd03034">
    <property type="entry name" value="ArsC_ArsC"/>
    <property type="match status" value="1"/>
</dbReference>
<dbReference type="Gene3D" id="3.40.30.10">
    <property type="entry name" value="Glutaredoxin"/>
    <property type="match status" value="1"/>
</dbReference>
<dbReference type="Proteomes" id="UP001144347">
    <property type="component" value="Unassembled WGS sequence"/>
</dbReference>
<comment type="caution">
    <text evidence="4">The sequence shown here is derived from an EMBL/GenBank/DDBJ whole genome shotgun (WGS) entry which is preliminary data.</text>
</comment>
<reference evidence="4" key="1">
    <citation type="submission" date="2022-12" db="EMBL/GenBank/DDBJ databases">
        <title>Genome sequence of HCMS5-2.</title>
        <authorList>
            <person name="Woo H."/>
        </authorList>
    </citation>
    <scope>NUCLEOTIDE SEQUENCE</scope>
    <source>
        <strain evidence="4">HCMS5-2</strain>
    </source>
</reference>
<dbReference type="EC" id="1.20.4.1" evidence="4"/>
<evidence type="ECO:0000256" key="1">
    <source>
        <dbReference type="ARBA" id="ARBA00007198"/>
    </source>
</evidence>
<gene>
    <name evidence="4" type="primary">arsC</name>
    <name evidence="4" type="ORF">O0955_09505</name>
</gene>
<accession>A0ABT4L8I0</accession>
<dbReference type="InterPro" id="IPR006660">
    <property type="entry name" value="Arsenate_reductase-like"/>
</dbReference>
<proteinExistence type="inferred from homology"/>
<dbReference type="InterPro" id="IPR006659">
    <property type="entry name" value="Arsenate_reductase"/>
</dbReference>
<dbReference type="Pfam" id="PF03960">
    <property type="entry name" value="ArsC"/>
    <property type="match status" value="1"/>
</dbReference>
<evidence type="ECO:0000313" key="5">
    <source>
        <dbReference type="Proteomes" id="UP001144347"/>
    </source>
</evidence>
<dbReference type="InterPro" id="IPR036249">
    <property type="entry name" value="Thioredoxin-like_sf"/>
</dbReference>
<dbReference type="EMBL" id="JAPWGM010000003">
    <property type="protein sequence ID" value="MCZ4244242.1"/>
    <property type="molecule type" value="Genomic_DNA"/>
</dbReference>
<dbReference type="RefSeq" id="WP_269427315.1">
    <property type="nucleotide sequence ID" value="NZ_JAPWGM010000003.1"/>
</dbReference>
<dbReference type="PANTHER" id="PTHR30041:SF4">
    <property type="entry name" value="ARSENATE REDUCTASE"/>
    <property type="match status" value="1"/>
</dbReference>
<dbReference type="PANTHER" id="PTHR30041">
    <property type="entry name" value="ARSENATE REDUCTASE"/>
    <property type="match status" value="1"/>
</dbReference>
<name>A0ABT4L8I0_9SPHI</name>
<dbReference type="SUPFAM" id="SSF52833">
    <property type="entry name" value="Thioredoxin-like"/>
    <property type="match status" value="1"/>
</dbReference>
<comment type="similarity">
    <text evidence="1 3">Belongs to the ArsC family.</text>
</comment>
<sequence length="114" mass="12962">MIKIYHNNKCSKSRSALSILNESGKDFELINYLQQPPTAEELATIINKLGIKPFELIRKGEAIYTEKYKGKDLSDAQWIEAMVQNPVLIERPIIVSGDQAVIARPTEKIYEILD</sequence>
<evidence type="ECO:0000256" key="3">
    <source>
        <dbReference type="PROSITE-ProRule" id="PRU01282"/>
    </source>
</evidence>
<protein>
    <submittedName>
        <fullName evidence="4">Arsenate reductase (Glutaredoxin)</fullName>
        <ecNumber evidence="4">1.20.4.1</ecNumber>
    </submittedName>
</protein>
<organism evidence="4 5">
    <name type="scientific">Pedobacter punctiformis</name>
    <dbReference type="NCBI Taxonomy" id="3004097"/>
    <lineage>
        <taxon>Bacteria</taxon>
        <taxon>Pseudomonadati</taxon>
        <taxon>Bacteroidota</taxon>
        <taxon>Sphingobacteriia</taxon>
        <taxon>Sphingobacteriales</taxon>
        <taxon>Sphingobacteriaceae</taxon>
        <taxon>Pedobacter</taxon>
    </lineage>
</organism>